<dbReference type="GO" id="GO:0044550">
    <property type="term" value="P:secondary metabolite biosynthetic process"/>
    <property type="evidence" value="ECO:0007669"/>
    <property type="project" value="TreeGrafter"/>
</dbReference>
<dbReference type="SUPFAM" id="SSF56801">
    <property type="entry name" value="Acetyl-CoA synthetase-like"/>
    <property type="match status" value="1"/>
</dbReference>
<dbReference type="EMBL" id="CP031641">
    <property type="protein sequence ID" value="AXO89975.1"/>
    <property type="molecule type" value="Genomic_DNA"/>
</dbReference>
<dbReference type="Gene3D" id="1.10.1200.10">
    <property type="entry name" value="ACP-like"/>
    <property type="match status" value="1"/>
</dbReference>
<dbReference type="InterPro" id="IPR045851">
    <property type="entry name" value="AMP-bd_C_sf"/>
</dbReference>
<keyword evidence="3" id="KW-1185">Reference proteome</keyword>
<dbReference type="GO" id="GO:0043041">
    <property type="term" value="P:amino acid activation for nonribosomal peptide biosynthetic process"/>
    <property type="evidence" value="ECO:0007669"/>
    <property type="project" value="TreeGrafter"/>
</dbReference>
<dbReference type="InterPro" id="IPR036736">
    <property type="entry name" value="ACP-like_sf"/>
</dbReference>
<dbReference type="AlphaFoldDB" id="A0AAI8KED6"/>
<reference evidence="2 3" key="1">
    <citation type="submission" date="2018-08" db="EMBL/GenBank/DDBJ databases">
        <authorList>
            <person name="Lee Y."/>
            <person name="Kakembo D."/>
        </authorList>
    </citation>
    <scope>NUCLEOTIDE SEQUENCE [LARGE SCALE GENOMIC DNA]</scope>
    <source>
        <strain evidence="2 3">JBCS1880</strain>
    </source>
</reference>
<dbReference type="PANTHER" id="PTHR45527">
    <property type="entry name" value="NONRIBOSOMAL PEPTIDE SYNTHETASE"/>
    <property type="match status" value="1"/>
</dbReference>
<protein>
    <recommendedName>
        <fullName evidence="1">Carrier domain-containing protein</fullName>
    </recommendedName>
</protein>
<dbReference type="PROSITE" id="PS50075">
    <property type="entry name" value="CARRIER"/>
    <property type="match status" value="1"/>
</dbReference>
<dbReference type="PANTHER" id="PTHR45527:SF1">
    <property type="entry name" value="FATTY ACID SYNTHASE"/>
    <property type="match status" value="1"/>
</dbReference>
<dbReference type="RefSeq" id="WP_116889304.1">
    <property type="nucleotide sequence ID" value="NZ_CP031641.1"/>
</dbReference>
<dbReference type="Gene3D" id="3.30.300.30">
    <property type="match status" value="1"/>
</dbReference>
<dbReference type="Pfam" id="PF00501">
    <property type="entry name" value="AMP-binding"/>
    <property type="match status" value="1"/>
</dbReference>
<accession>A0AAI8KED6</accession>
<dbReference type="InterPro" id="IPR000873">
    <property type="entry name" value="AMP-dep_synth/lig_dom"/>
</dbReference>
<organism evidence="2 3">
    <name type="scientific">Pseudomonas parafulva</name>
    <dbReference type="NCBI Taxonomy" id="157782"/>
    <lineage>
        <taxon>Bacteria</taxon>
        <taxon>Pseudomonadati</taxon>
        <taxon>Pseudomonadota</taxon>
        <taxon>Gammaproteobacteria</taxon>
        <taxon>Pseudomonadales</taxon>
        <taxon>Pseudomonadaceae</taxon>
        <taxon>Pseudomonas</taxon>
    </lineage>
</organism>
<sequence length="614" mass="68312">MDFIERFIDIARAHPERIAVTQTDHSLSYRQLYRRAAALALTLQAATTGPLIGLMMAKNINYIVALLAVHISGRTAVALDRGYPIERQKQLADAVDLALCIVDRHVTEPLDLVRAGTVLLDLSEVHPGTEPSEPTGVNERQEAAAYIVFTSGTTGRPKPVMVPYRSLSALIAGMIQPDTAQGCTLFYAAQGFDVSFQEIYSTLCCGHTLHLIEDDIKKDLHILYRTLHDRQVTRLFLPTSVLIPFTMFDRNGAFDLPRLTQILVAGEQLRINPAVRRWFQEHPNCRLINHYGPSETHVVMEHVLEQPPKQWPDLPPLGDVLPCSRACVLNEDLQPVAPGACGRLYIAGRSLALGYYGMAQQTADRFIHDPVSGERMYDTGDICYQDSNGLYHYRGRHDRQHKVRGHRVELKEIEVVVSDSGLVTDCLVVARESGATTVLILYYTTHAADQDVTLALHTHLAAQLPEYMLPSFYQRIAAIPLNHNGKADPQRLPRLGSARDQLPGHYEPPQGPMEIQLCAIAAPCLGLDKVGALDNFMDLGASSITLLLLMAELRHALGRDLRLTDLYEFPCARHLCAHLARPHSVTPPPDRPLPVSDRRQRCAAMATLSAKRRH</sequence>
<evidence type="ECO:0000313" key="3">
    <source>
        <dbReference type="Proteomes" id="UP000258127"/>
    </source>
</evidence>
<evidence type="ECO:0000259" key="1">
    <source>
        <dbReference type="PROSITE" id="PS50075"/>
    </source>
</evidence>
<dbReference type="Proteomes" id="UP000258127">
    <property type="component" value="Chromosome"/>
</dbReference>
<dbReference type="GO" id="GO:0031177">
    <property type="term" value="F:phosphopantetheine binding"/>
    <property type="evidence" value="ECO:0007669"/>
    <property type="project" value="TreeGrafter"/>
</dbReference>
<dbReference type="GO" id="GO:0005737">
    <property type="term" value="C:cytoplasm"/>
    <property type="evidence" value="ECO:0007669"/>
    <property type="project" value="TreeGrafter"/>
</dbReference>
<dbReference type="Gene3D" id="3.40.50.980">
    <property type="match status" value="2"/>
</dbReference>
<dbReference type="SUPFAM" id="SSF47336">
    <property type="entry name" value="ACP-like"/>
    <property type="match status" value="1"/>
</dbReference>
<dbReference type="Pfam" id="PF00550">
    <property type="entry name" value="PP-binding"/>
    <property type="match status" value="1"/>
</dbReference>
<evidence type="ECO:0000313" key="2">
    <source>
        <dbReference type="EMBL" id="AXO89975.1"/>
    </source>
</evidence>
<name>A0AAI8KED6_9PSED</name>
<dbReference type="Gene3D" id="2.30.38.10">
    <property type="entry name" value="Luciferase, Domain 3"/>
    <property type="match status" value="1"/>
</dbReference>
<dbReference type="InterPro" id="IPR009081">
    <property type="entry name" value="PP-bd_ACP"/>
</dbReference>
<proteinExistence type="predicted"/>
<feature type="domain" description="Carrier" evidence="1">
    <location>
        <begin position="508"/>
        <end position="583"/>
    </location>
</feature>
<dbReference type="InterPro" id="IPR020845">
    <property type="entry name" value="AMP-binding_CS"/>
</dbReference>
<gene>
    <name evidence="2" type="ORF">DZC75_18945</name>
</gene>
<dbReference type="PROSITE" id="PS00455">
    <property type="entry name" value="AMP_BINDING"/>
    <property type="match status" value="1"/>
</dbReference>